<dbReference type="AlphaFoldDB" id="F0SPF8"/>
<dbReference type="HOGENOM" id="CLU_2275383_0_0_0"/>
<sequence length="102" mass="11111">MVQQSKQPFIAGGVVLLAFCMCVAVLFAVNAGGGGDGSGTTVYQQALFEYEAALHVHQMEINEWKNLRAVNPTSPETEQAANKVAEARNRLVRARDSLRTFN</sequence>
<reference evidence="2" key="1">
    <citation type="submission" date="2011-02" db="EMBL/GenBank/DDBJ databases">
        <title>The complete genome of Planctomyces brasiliensis DSM 5305.</title>
        <authorList>
            <person name="Lucas S."/>
            <person name="Copeland A."/>
            <person name="Lapidus A."/>
            <person name="Bruce D."/>
            <person name="Goodwin L."/>
            <person name="Pitluck S."/>
            <person name="Kyrpides N."/>
            <person name="Mavromatis K."/>
            <person name="Pagani I."/>
            <person name="Ivanova N."/>
            <person name="Ovchinnikova G."/>
            <person name="Lu M."/>
            <person name="Detter J.C."/>
            <person name="Han C."/>
            <person name="Land M."/>
            <person name="Hauser L."/>
            <person name="Markowitz V."/>
            <person name="Cheng J.-F."/>
            <person name="Hugenholtz P."/>
            <person name="Woyke T."/>
            <person name="Wu D."/>
            <person name="Tindall B."/>
            <person name="Pomrenke H.G."/>
            <person name="Brambilla E."/>
            <person name="Klenk H.-P."/>
            <person name="Eisen J.A."/>
        </authorList>
    </citation>
    <scope>NUCLEOTIDE SEQUENCE [LARGE SCALE GENOMIC DNA]</scope>
    <source>
        <strain evidence="2">ATCC 49424 / DSM 5305 / JCM 21570 / NBRC 103401 / IFAM 1448</strain>
    </source>
</reference>
<dbReference type="Proteomes" id="UP000006860">
    <property type="component" value="Chromosome"/>
</dbReference>
<accession>F0SPF8</accession>
<protein>
    <submittedName>
        <fullName evidence="1">Uncharacterized protein</fullName>
    </submittedName>
</protein>
<organism evidence="1 2">
    <name type="scientific">Rubinisphaera brasiliensis (strain ATCC 49424 / DSM 5305 / JCM 21570 / IAM 15109 / NBRC 103401 / IFAM 1448)</name>
    <name type="common">Planctomyces brasiliensis</name>
    <dbReference type="NCBI Taxonomy" id="756272"/>
    <lineage>
        <taxon>Bacteria</taxon>
        <taxon>Pseudomonadati</taxon>
        <taxon>Planctomycetota</taxon>
        <taxon>Planctomycetia</taxon>
        <taxon>Planctomycetales</taxon>
        <taxon>Planctomycetaceae</taxon>
        <taxon>Rubinisphaera</taxon>
    </lineage>
</organism>
<dbReference type="STRING" id="756272.Plabr_0233"/>
<evidence type="ECO:0000313" key="1">
    <source>
        <dbReference type="EMBL" id="ADY57862.1"/>
    </source>
</evidence>
<proteinExistence type="predicted"/>
<evidence type="ECO:0000313" key="2">
    <source>
        <dbReference type="Proteomes" id="UP000006860"/>
    </source>
</evidence>
<dbReference type="KEGG" id="pbs:Plabr_0233"/>
<dbReference type="RefSeq" id="WP_013626606.1">
    <property type="nucleotide sequence ID" value="NC_015174.1"/>
</dbReference>
<dbReference type="EMBL" id="CP002546">
    <property type="protein sequence ID" value="ADY57862.1"/>
    <property type="molecule type" value="Genomic_DNA"/>
</dbReference>
<name>F0SPF8_RUBBR</name>
<keyword evidence="2" id="KW-1185">Reference proteome</keyword>
<gene>
    <name evidence="1" type="ordered locus">Plabr_0233</name>
</gene>